<dbReference type="EMBL" id="CP117811">
    <property type="protein sequence ID" value="WDE95783.1"/>
    <property type="molecule type" value="Genomic_DNA"/>
</dbReference>
<gene>
    <name evidence="1" type="ORF">PQO03_08650</name>
</gene>
<sequence>MKILSIHAHFDDFEFVGLGTFELFRQKHGDCCEMKAIICTDGKAGHHLRSREETGAIRLKEQAQSAKLGDFEFELLTLPDGTSPREGALQTDSNLLAALWKTIREFEPDYLFCPPIITDPLLGIHNDHQVVAEAVRKIAYMINVPHCFTPEYPDQELQSKWIKTPVIINYFDEYQKGSITYDFAIDIESVFDLIVACSYCHSSQIKEWLPWVGAHDLKVPADEADWHSTLNDKYFSRSQKLDLIPEKLLEAFTLTSWGNVPTFEQLLEDFPKAIIFNKNEQALKEKLDSWRQ</sequence>
<dbReference type="Proteomes" id="UP001214250">
    <property type="component" value="Chromosome 1"/>
</dbReference>
<dbReference type="RefSeq" id="WP_274149562.1">
    <property type="nucleotide sequence ID" value="NZ_CP117811.1"/>
</dbReference>
<dbReference type="Pfam" id="PF02585">
    <property type="entry name" value="PIG-L"/>
    <property type="match status" value="1"/>
</dbReference>
<dbReference type="SUPFAM" id="SSF102588">
    <property type="entry name" value="LmbE-like"/>
    <property type="match status" value="1"/>
</dbReference>
<dbReference type="Gene3D" id="3.40.50.10320">
    <property type="entry name" value="LmbE-like"/>
    <property type="match status" value="1"/>
</dbReference>
<dbReference type="InterPro" id="IPR003737">
    <property type="entry name" value="GlcNAc_PI_deacetylase-related"/>
</dbReference>
<evidence type="ECO:0000313" key="1">
    <source>
        <dbReference type="EMBL" id="WDE95783.1"/>
    </source>
</evidence>
<accession>A0ABY7VRD4</accession>
<organism evidence="1 2">
    <name type="scientific">Lentisphaera profundi</name>
    <dbReference type="NCBI Taxonomy" id="1658616"/>
    <lineage>
        <taxon>Bacteria</taxon>
        <taxon>Pseudomonadati</taxon>
        <taxon>Lentisphaerota</taxon>
        <taxon>Lentisphaeria</taxon>
        <taxon>Lentisphaerales</taxon>
        <taxon>Lentisphaeraceae</taxon>
        <taxon>Lentisphaera</taxon>
    </lineage>
</organism>
<protein>
    <submittedName>
        <fullName evidence="1">PIG-L family deacetylase</fullName>
    </submittedName>
</protein>
<reference evidence="1 2" key="1">
    <citation type="submission" date="2023-02" db="EMBL/GenBank/DDBJ databases">
        <title>Genome sequence of Lentisphaera profundi SAORIC-696.</title>
        <authorList>
            <person name="Kim e."/>
            <person name="Cho J.-C."/>
            <person name="Choi A."/>
            <person name="Kang I."/>
        </authorList>
    </citation>
    <scope>NUCLEOTIDE SEQUENCE [LARGE SCALE GENOMIC DNA]</scope>
    <source>
        <strain evidence="1 2">SAORIC-696</strain>
    </source>
</reference>
<name>A0ABY7VRD4_9BACT</name>
<evidence type="ECO:0000313" key="2">
    <source>
        <dbReference type="Proteomes" id="UP001214250"/>
    </source>
</evidence>
<dbReference type="InterPro" id="IPR024078">
    <property type="entry name" value="LmbE-like_dom_sf"/>
</dbReference>
<proteinExistence type="predicted"/>
<keyword evidence="2" id="KW-1185">Reference proteome</keyword>